<evidence type="ECO:0000256" key="4">
    <source>
        <dbReference type="ARBA" id="ARBA00022798"/>
    </source>
</evidence>
<dbReference type="InterPro" id="IPR030395">
    <property type="entry name" value="GP_PDE_dom"/>
</dbReference>
<gene>
    <name evidence="8" type="ORF">LHA26_06600</name>
</gene>
<dbReference type="Pfam" id="PF03009">
    <property type="entry name" value="GDPD"/>
    <property type="match status" value="1"/>
</dbReference>
<keyword evidence="9" id="KW-1185">Reference proteome</keyword>
<dbReference type="CDD" id="cd08602">
    <property type="entry name" value="GDPD_ScGlpQ1_like"/>
    <property type="match status" value="1"/>
</dbReference>
<dbReference type="InterPro" id="IPR017946">
    <property type="entry name" value="PLC-like_Pdiesterase_TIM-brl"/>
</dbReference>
<sequence>MRRRDLLAGGLAAGAAMTGAPLRAVDRLVPGRTPPIYAHRGASALRPEHTLGSYAKAIADGADFIEPDLVMTRDGVLVVRHENNIAETTDIAAHPEFAARKTEKSIDGEKQVGWFTEDFTYAELKTLRARERLPQLRPGSAAMDGWFDLLRFEEVIDFAAAESAARGRLVGIVPEIKHSTYFTGIGLAPEGRFVDIIGRHHHSRTAPLVVQSFETANLRALRRMLGRPANLQLMQLVTSEPAGLRPADIVKAGGSLTYQAMMAPAGLAEIARYADILAPNTRAIIPLGPDKRLAAPTSLVADAHRAGLLVQPWTFRPENYFLAADFQSAGGPAVRNEAGSVAEIRRYLAAGIDGFFTDDPALGVRARAS</sequence>
<name>A0ABY4XBN7_9SPHN</name>
<evidence type="ECO:0000259" key="7">
    <source>
        <dbReference type="PROSITE" id="PS51704"/>
    </source>
</evidence>
<accession>A0ABY4XBN7</accession>
<evidence type="ECO:0000313" key="9">
    <source>
        <dbReference type="Proteomes" id="UP001056937"/>
    </source>
</evidence>
<dbReference type="Proteomes" id="UP001056937">
    <property type="component" value="Chromosome 1"/>
</dbReference>
<keyword evidence="5" id="KW-0378">Hydrolase</keyword>
<evidence type="ECO:0000256" key="3">
    <source>
        <dbReference type="ARBA" id="ARBA00022729"/>
    </source>
</evidence>
<reference evidence="8" key="1">
    <citation type="journal article" date="2022" name="Toxins">
        <title>Genomic Analysis of Sphingopyxis sp. USTB-05 for Biodegrading Cyanobacterial Hepatotoxins.</title>
        <authorList>
            <person name="Liu C."/>
            <person name="Xu Q."/>
            <person name="Zhao Z."/>
            <person name="Zhang H."/>
            <person name="Liu X."/>
            <person name="Yin C."/>
            <person name="Liu Y."/>
            <person name="Yan H."/>
        </authorList>
    </citation>
    <scope>NUCLEOTIDE SEQUENCE</scope>
    <source>
        <strain evidence="8">NBD5</strain>
    </source>
</reference>
<protein>
    <recommendedName>
        <fullName evidence="2">glycerophosphodiester phosphodiesterase</fullName>
        <ecNumber evidence="2">3.1.4.46</ecNumber>
    </recommendedName>
</protein>
<evidence type="ECO:0000256" key="5">
    <source>
        <dbReference type="ARBA" id="ARBA00022801"/>
    </source>
</evidence>
<feature type="domain" description="GP-PDE" evidence="7">
    <location>
        <begin position="34"/>
        <end position="367"/>
    </location>
</feature>
<evidence type="ECO:0000256" key="1">
    <source>
        <dbReference type="ARBA" id="ARBA00007277"/>
    </source>
</evidence>
<proteinExistence type="inferred from homology"/>
<evidence type="ECO:0000256" key="6">
    <source>
        <dbReference type="ARBA" id="ARBA00047512"/>
    </source>
</evidence>
<organism evidence="8 9">
    <name type="scientific">Sphingomonas morindae</name>
    <dbReference type="NCBI Taxonomy" id="1541170"/>
    <lineage>
        <taxon>Bacteria</taxon>
        <taxon>Pseudomonadati</taxon>
        <taxon>Pseudomonadota</taxon>
        <taxon>Alphaproteobacteria</taxon>
        <taxon>Sphingomonadales</taxon>
        <taxon>Sphingomonadaceae</taxon>
        <taxon>Sphingomonas</taxon>
    </lineage>
</organism>
<dbReference type="PANTHER" id="PTHR43620">
    <property type="entry name" value="GLYCEROPHOSPHORYL DIESTER PHOSPHODIESTERASE"/>
    <property type="match status" value="1"/>
</dbReference>
<dbReference type="EMBL" id="CP084930">
    <property type="protein sequence ID" value="USI74126.1"/>
    <property type="molecule type" value="Genomic_DNA"/>
</dbReference>
<dbReference type="SUPFAM" id="SSF51695">
    <property type="entry name" value="PLC-like phosphodiesterases"/>
    <property type="match status" value="1"/>
</dbReference>
<comment type="similarity">
    <text evidence="1">Belongs to the glycerophosphoryl diester phosphodiesterase family.</text>
</comment>
<dbReference type="EC" id="3.1.4.46" evidence="2"/>
<dbReference type="PROSITE" id="PS51704">
    <property type="entry name" value="GP_PDE"/>
    <property type="match status" value="1"/>
</dbReference>
<dbReference type="Gene3D" id="3.20.20.190">
    <property type="entry name" value="Phosphatidylinositol (PI) phosphodiesterase"/>
    <property type="match status" value="1"/>
</dbReference>
<comment type="catalytic activity">
    <reaction evidence="6">
        <text>a sn-glycero-3-phosphodiester + H2O = an alcohol + sn-glycerol 3-phosphate + H(+)</text>
        <dbReference type="Rhea" id="RHEA:12969"/>
        <dbReference type="ChEBI" id="CHEBI:15377"/>
        <dbReference type="ChEBI" id="CHEBI:15378"/>
        <dbReference type="ChEBI" id="CHEBI:30879"/>
        <dbReference type="ChEBI" id="CHEBI:57597"/>
        <dbReference type="ChEBI" id="CHEBI:83408"/>
        <dbReference type="EC" id="3.1.4.46"/>
    </reaction>
</comment>
<keyword evidence="4" id="KW-0319">Glycerol metabolism</keyword>
<dbReference type="RefSeq" id="WP_252167932.1">
    <property type="nucleotide sequence ID" value="NZ_CP084930.1"/>
</dbReference>
<evidence type="ECO:0000313" key="8">
    <source>
        <dbReference type="EMBL" id="USI74126.1"/>
    </source>
</evidence>
<evidence type="ECO:0000256" key="2">
    <source>
        <dbReference type="ARBA" id="ARBA00012247"/>
    </source>
</evidence>
<keyword evidence="3" id="KW-0732">Signal</keyword>
<dbReference type="PANTHER" id="PTHR43620:SF7">
    <property type="entry name" value="GLYCEROPHOSPHODIESTER PHOSPHODIESTERASE GDPD5-RELATED"/>
    <property type="match status" value="1"/>
</dbReference>